<accession>A0A6B1DVW8</accession>
<evidence type="ECO:0000256" key="1">
    <source>
        <dbReference type="ARBA" id="ARBA00023002"/>
    </source>
</evidence>
<dbReference type="PANTHER" id="PTHR43818">
    <property type="entry name" value="BCDNA.GH03377"/>
    <property type="match status" value="1"/>
</dbReference>
<dbReference type="InterPro" id="IPR000683">
    <property type="entry name" value="Gfo/Idh/MocA-like_OxRdtase_N"/>
</dbReference>
<dbReference type="InterPro" id="IPR055170">
    <property type="entry name" value="GFO_IDH_MocA-like_dom"/>
</dbReference>
<reference evidence="4" key="1">
    <citation type="submission" date="2019-09" db="EMBL/GenBank/DDBJ databases">
        <title>Characterisation of the sponge microbiome using genome-centric metagenomics.</title>
        <authorList>
            <person name="Engelberts J.P."/>
            <person name="Robbins S.J."/>
            <person name="De Goeij J.M."/>
            <person name="Aranda M."/>
            <person name="Bell S.C."/>
            <person name="Webster N.S."/>
        </authorList>
    </citation>
    <scope>NUCLEOTIDE SEQUENCE</scope>
    <source>
        <strain evidence="4">SB0662_bin_9</strain>
    </source>
</reference>
<feature type="domain" description="GFO/IDH/MocA-like oxidoreductase" evidence="3">
    <location>
        <begin position="139"/>
        <end position="278"/>
    </location>
</feature>
<evidence type="ECO:0000259" key="2">
    <source>
        <dbReference type="Pfam" id="PF01408"/>
    </source>
</evidence>
<dbReference type="SUPFAM" id="SSF55347">
    <property type="entry name" value="Glyceraldehyde-3-phosphate dehydrogenase-like, C-terminal domain"/>
    <property type="match status" value="1"/>
</dbReference>
<dbReference type="GO" id="GO:0000166">
    <property type="term" value="F:nucleotide binding"/>
    <property type="evidence" value="ECO:0007669"/>
    <property type="project" value="InterPro"/>
</dbReference>
<dbReference type="PANTHER" id="PTHR43818:SF11">
    <property type="entry name" value="BCDNA.GH03377"/>
    <property type="match status" value="1"/>
</dbReference>
<proteinExistence type="predicted"/>
<evidence type="ECO:0000259" key="3">
    <source>
        <dbReference type="Pfam" id="PF22725"/>
    </source>
</evidence>
<organism evidence="4">
    <name type="scientific">Caldilineaceae bacterium SB0662_bin_9</name>
    <dbReference type="NCBI Taxonomy" id="2605258"/>
    <lineage>
        <taxon>Bacteria</taxon>
        <taxon>Bacillati</taxon>
        <taxon>Chloroflexota</taxon>
        <taxon>Caldilineae</taxon>
        <taxon>Caldilineales</taxon>
        <taxon>Caldilineaceae</taxon>
    </lineage>
</organism>
<dbReference type="SUPFAM" id="SSF51735">
    <property type="entry name" value="NAD(P)-binding Rossmann-fold domains"/>
    <property type="match status" value="1"/>
</dbReference>
<dbReference type="InterPro" id="IPR036291">
    <property type="entry name" value="NAD(P)-bd_dom_sf"/>
</dbReference>
<sequence>MSDKTWNVGIIGCGSVVQFGHQPTFSMAVDNCQVVAICDVQEERVTQFAAERGIPSAYTDYREMLDKEDLDLVVVAVPNIFHKPMSIAALEAGASVLCEKPVALTLADAQEMFETADKAGRTLTVGTHYRWSTTMRMGRRAVDSGQFGDIYHIRTVYTRRAGIPGFGSWFTNKDMAGGGCGLDIGVHALDKALFLMDYPKPATVSAVAYDRLGSQGVGTGGWGIDRAAKPREGGRFDVEDLAYGLVRFENGTSLILQSSWAMHLPAAELVEVYGDQGGAIIRPDKLEIFQEMHGEPVTIDVEVPTGGEYSSVLQSKDLIRHLSGDETADVVTAEQALVGIAILEAMYKSAASGSEVVL</sequence>
<dbReference type="Gene3D" id="3.30.360.10">
    <property type="entry name" value="Dihydrodipicolinate Reductase, domain 2"/>
    <property type="match status" value="1"/>
</dbReference>
<feature type="domain" description="Gfo/Idh/MocA-like oxidoreductase N-terminal" evidence="2">
    <location>
        <begin position="7"/>
        <end position="126"/>
    </location>
</feature>
<comment type="caution">
    <text evidence="4">The sequence shown here is derived from an EMBL/GenBank/DDBJ whole genome shotgun (WGS) entry which is preliminary data.</text>
</comment>
<dbReference type="EMBL" id="VXPY01000122">
    <property type="protein sequence ID" value="MYD92020.1"/>
    <property type="molecule type" value="Genomic_DNA"/>
</dbReference>
<name>A0A6B1DVW8_9CHLR</name>
<dbReference type="AlphaFoldDB" id="A0A6B1DVW8"/>
<keyword evidence="1" id="KW-0560">Oxidoreductase</keyword>
<protein>
    <submittedName>
        <fullName evidence="4">Gfo/Idh/MocA family oxidoreductase</fullName>
    </submittedName>
</protein>
<gene>
    <name evidence="4" type="ORF">F4Y08_17105</name>
</gene>
<dbReference type="Pfam" id="PF01408">
    <property type="entry name" value="GFO_IDH_MocA"/>
    <property type="match status" value="1"/>
</dbReference>
<dbReference type="InterPro" id="IPR050463">
    <property type="entry name" value="Gfo/Idh/MocA_oxidrdct_glycsds"/>
</dbReference>
<evidence type="ECO:0000313" key="4">
    <source>
        <dbReference type="EMBL" id="MYD92020.1"/>
    </source>
</evidence>
<dbReference type="Gene3D" id="3.40.50.720">
    <property type="entry name" value="NAD(P)-binding Rossmann-like Domain"/>
    <property type="match status" value="1"/>
</dbReference>
<dbReference type="GO" id="GO:0016491">
    <property type="term" value="F:oxidoreductase activity"/>
    <property type="evidence" value="ECO:0007669"/>
    <property type="project" value="UniProtKB-KW"/>
</dbReference>
<dbReference type="Pfam" id="PF22725">
    <property type="entry name" value="GFO_IDH_MocA_C3"/>
    <property type="match status" value="1"/>
</dbReference>